<feature type="domain" description="Major facilitator superfamily (MFS) profile" evidence="6">
    <location>
        <begin position="1"/>
        <end position="329"/>
    </location>
</feature>
<dbReference type="AlphaFoldDB" id="A0A507CEQ5"/>
<organism evidence="7 8">
    <name type="scientific">Synchytrium microbalum</name>
    <dbReference type="NCBI Taxonomy" id="1806994"/>
    <lineage>
        <taxon>Eukaryota</taxon>
        <taxon>Fungi</taxon>
        <taxon>Fungi incertae sedis</taxon>
        <taxon>Chytridiomycota</taxon>
        <taxon>Chytridiomycota incertae sedis</taxon>
        <taxon>Chytridiomycetes</taxon>
        <taxon>Synchytriales</taxon>
        <taxon>Synchytriaceae</taxon>
        <taxon>Synchytrium</taxon>
    </lineage>
</organism>
<dbReference type="GO" id="GO:0022857">
    <property type="term" value="F:transmembrane transporter activity"/>
    <property type="evidence" value="ECO:0007669"/>
    <property type="project" value="InterPro"/>
</dbReference>
<dbReference type="STRING" id="1806994.A0A507CEQ5"/>
<keyword evidence="3 5" id="KW-1133">Transmembrane helix</keyword>
<keyword evidence="8" id="KW-1185">Reference proteome</keyword>
<dbReference type="GO" id="GO:0005886">
    <property type="term" value="C:plasma membrane"/>
    <property type="evidence" value="ECO:0007669"/>
    <property type="project" value="TreeGrafter"/>
</dbReference>
<dbReference type="InterPro" id="IPR020846">
    <property type="entry name" value="MFS_dom"/>
</dbReference>
<feature type="transmembrane region" description="Helical" evidence="5">
    <location>
        <begin position="212"/>
        <end position="231"/>
    </location>
</feature>
<keyword evidence="2 5" id="KW-0812">Transmembrane</keyword>
<feature type="transmembrane region" description="Helical" evidence="5">
    <location>
        <begin position="306"/>
        <end position="328"/>
    </location>
</feature>
<dbReference type="PROSITE" id="PS50850">
    <property type="entry name" value="MFS"/>
    <property type="match status" value="1"/>
</dbReference>
<sequence length="338" mass="36376">MLYCILSVAVALSPSMVYMLCMRFLQGLAASGSMAVGGASIADMFEPKDRGGAMGLMFLGVLIAPAVAPTIGGALSDAIGWRSIFYAQAVCGILAFFAVLIGLPETHFPGRPGVKKTVFNPFAAILTLRYLAIFMPALYAGLAFSIFYLYVTVLPSTFSQKFGFSSTQNGLVLISAAIGNVIGALVGGRMSDWSRNRMAARNGGIALPEYRLPPVWVGAASFIVGIIGYGWSLQSNLHYIVPIIFLFFNGIGMMWILTISSSYTVDAYFWMAGAVSSGTAFFRFLLATITPNFAVQMDHALGDGWTFTVCAIVFAVATLHLIPLQLYGEKLRPKRPEM</sequence>
<reference evidence="7 8" key="1">
    <citation type="journal article" date="2019" name="Sci. Rep.">
        <title>Comparative genomics of chytrid fungi reveal insights into the obligate biotrophic and pathogenic lifestyle of Synchytrium endobioticum.</title>
        <authorList>
            <person name="van de Vossenberg B.T.L.H."/>
            <person name="Warris S."/>
            <person name="Nguyen H.D.T."/>
            <person name="van Gent-Pelzer M.P.E."/>
            <person name="Joly D.L."/>
            <person name="van de Geest H.C."/>
            <person name="Bonants P.J.M."/>
            <person name="Smith D.S."/>
            <person name="Levesque C.A."/>
            <person name="van der Lee T.A.J."/>
        </authorList>
    </citation>
    <scope>NUCLEOTIDE SEQUENCE [LARGE SCALE GENOMIC DNA]</scope>
    <source>
        <strain evidence="7 8">JEL517</strain>
    </source>
</reference>
<comment type="subcellular location">
    <subcellularLocation>
        <location evidence="1">Membrane</location>
        <topology evidence="1">Multi-pass membrane protein</topology>
    </subcellularLocation>
</comment>
<feature type="transmembrane region" description="Helical" evidence="5">
    <location>
        <begin position="268"/>
        <end position="286"/>
    </location>
</feature>
<comment type="caution">
    <text evidence="7">The sequence shown here is derived from an EMBL/GenBank/DDBJ whole genome shotgun (WGS) entry which is preliminary data.</text>
</comment>
<dbReference type="OrthoDB" id="2112996at2759"/>
<dbReference type="SUPFAM" id="SSF103473">
    <property type="entry name" value="MFS general substrate transporter"/>
    <property type="match status" value="1"/>
</dbReference>
<dbReference type="Pfam" id="PF07690">
    <property type="entry name" value="MFS_1"/>
    <property type="match status" value="1"/>
</dbReference>
<evidence type="ECO:0000256" key="2">
    <source>
        <dbReference type="ARBA" id="ARBA00022692"/>
    </source>
</evidence>
<evidence type="ECO:0000256" key="1">
    <source>
        <dbReference type="ARBA" id="ARBA00004141"/>
    </source>
</evidence>
<evidence type="ECO:0000256" key="5">
    <source>
        <dbReference type="SAM" id="Phobius"/>
    </source>
</evidence>
<keyword evidence="4 5" id="KW-0472">Membrane</keyword>
<proteinExistence type="predicted"/>
<evidence type="ECO:0000259" key="6">
    <source>
        <dbReference type="PROSITE" id="PS50850"/>
    </source>
</evidence>
<dbReference type="PANTHER" id="PTHR23502">
    <property type="entry name" value="MAJOR FACILITATOR SUPERFAMILY"/>
    <property type="match status" value="1"/>
</dbReference>
<name>A0A507CEQ5_9FUNG</name>
<dbReference type="PANTHER" id="PTHR23502:SF5">
    <property type="entry name" value="QUINIDINE RESISTANCE PROTEIN 3"/>
    <property type="match status" value="1"/>
</dbReference>
<evidence type="ECO:0000256" key="3">
    <source>
        <dbReference type="ARBA" id="ARBA00022989"/>
    </source>
</evidence>
<dbReference type="RefSeq" id="XP_031027580.1">
    <property type="nucleotide sequence ID" value="XM_031166499.1"/>
</dbReference>
<evidence type="ECO:0000313" key="7">
    <source>
        <dbReference type="EMBL" id="TPX37669.1"/>
    </source>
</evidence>
<dbReference type="GeneID" id="42001796"/>
<feature type="transmembrane region" description="Helical" evidence="5">
    <location>
        <begin position="84"/>
        <end position="103"/>
    </location>
</feature>
<gene>
    <name evidence="7" type="ORF">SmJEL517_g00570</name>
</gene>
<accession>A0A507CEQ5</accession>
<evidence type="ECO:0000313" key="8">
    <source>
        <dbReference type="Proteomes" id="UP000319731"/>
    </source>
</evidence>
<feature type="transmembrane region" description="Helical" evidence="5">
    <location>
        <begin position="27"/>
        <end position="45"/>
    </location>
</feature>
<protein>
    <recommendedName>
        <fullName evidence="6">Major facilitator superfamily (MFS) profile domain-containing protein</fullName>
    </recommendedName>
</protein>
<feature type="transmembrane region" description="Helical" evidence="5">
    <location>
        <begin position="237"/>
        <end position="256"/>
    </location>
</feature>
<dbReference type="Proteomes" id="UP000319731">
    <property type="component" value="Unassembled WGS sequence"/>
</dbReference>
<dbReference type="EMBL" id="QEAO01000002">
    <property type="protein sequence ID" value="TPX37669.1"/>
    <property type="molecule type" value="Genomic_DNA"/>
</dbReference>
<dbReference type="Gene3D" id="1.20.1250.20">
    <property type="entry name" value="MFS general substrate transporter like domains"/>
    <property type="match status" value="1"/>
</dbReference>
<feature type="transmembrane region" description="Helical" evidence="5">
    <location>
        <begin position="124"/>
        <end position="151"/>
    </location>
</feature>
<evidence type="ECO:0000256" key="4">
    <source>
        <dbReference type="ARBA" id="ARBA00023136"/>
    </source>
</evidence>
<dbReference type="InterPro" id="IPR036259">
    <property type="entry name" value="MFS_trans_sf"/>
</dbReference>
<dbReference type="InterPro" id="IPR011701">
    <property type="entry name" value="MFS"/>
</dbReference>
<feature type="transmembrane region" description="Helical" evidence="5">
    <location>
        <begin position="52"/>
        <end position="72"/>
    </location>
</feature>
<feature type="transmembrane region" description="Helical" evidence="5">
    <location>
        <begin position="171"/>
        <end position="191"/>
    </location>
</feature>